<gene>
    <name evidence="1" type="ORF">ACHE_31004A</name>
</gene>
<dbReference type="EMBL" id="AP024418">
    <property type="protein sequence ID" value="BCR87017.1"/>
    <property type="molecule type" value="Genomic_DNA"/>
</dbReference>
<reference evidence="1" key="1">
    <citation type="submission" date="2021-01" db="EMBL/GenBank/DDBJ databases">
        <authorList>
            <consortium name="Aspergillus chevalieri M1 genome sequencing consortium"/>
            <person name="Kazuki M."/>
            <person name="Futagami T."/>
        </authorList>
    </citation>
    <scope>NUCLEOTIDE SEQUENCE</scope>
    <source>
        <strain evidence="1">M1</strain>
    </source>
</reference>
<evidence type="ECO:0000313" key="1">
    <source>
        <dbReference type="EMBL" id="BCR87017.1"/>
    </source>
</evidence>
<keyword evidence="2" id="KW-1185">Reference proteome</keyword>
<sequence length="135" mass="15397">MMNILTEYLRAQLHLRLLVWSSHLSSQPQTGLAVFTCMVGVSSTNITPNHIPLFPQSSPGTKPLAVANVIFAYAGHVAAFIFSELEDLIISETPRNHWRFYNSARRALHSERYRNIRLCRPRSRFSSAQFCQPTH</sequence>
<accession>A0A7R7ZN95</accession>
<dbReference type="KEGG" id="ache:ACHE_31004A"/>
<protein>
    <submittedName>
        <fullName evidence="1">Uncharacterized protein</fullName>
    </submittedName>
</protein>
<dbReference type="RefSeq" id="XP_043135539.1">
    <property type="nucleotide sequence ID" value="XM_043277684.1"/>
</dbReference>
<reference evidence="1" key="2">
    <citation type="submission" date="2021-02" db="EMBL/GenBank/DDBJ databases">
        <title>Aspergillus chevalieri M1 genome sequence.</title>
        <authorList>
            <person name="Kadooka C."/>
            <person name="Mori K."/>
            <person name="Futagami T."/>
        </authorList>
    </citation>
    <scope>NUCLEOTIDE SEQUENCE</scope>
    <source>
        <strain evidence="1">M1</strain>
    </source>
</reference>
<proteinExistence type="predicted"/>
<dbReference type="AlphaFoldDB" id="A0A7R7ZN95"/>
<evidence type="ECO:0000313" key="2">
    <source>
        <dbReference type="Proteomes" id="UP000637239"/>
    </source>
</evidence>
<dbReference type="GeneID" id="66981376"/>
<name>A0A7R7ZN95_ASPCH</name>
<dbReference type="Proteomes" id="UP000637239">
    <property type="component" value="Chromosome 3"/>
</dbReference>
<organism evidence="1 2">
    <name type="scientific">Aspergillus chevalieri</name>
    <name type="common">Eurotium chevalieri</name>
    <dbReference type="NCBI Taxonomy" id="182096"/>
    <lineage>
        <taxon>Eukaryota</taxon>
        <taxon>Fungi</taxon>
        <taxon>Dikarya</taxon>
        <taxon>Ascomycota</taxon>
        <taxon>Pezizomycotina</taxon>
        <taxon>Eurotiomycetes</taxon>
        <taxon>Eurotiomycetidae</taxon>
        <taxon>Eurotiales</taxon>
        <taxon>Aspergillaceae</taxon>
        <taxon>Aspergillus</taxon>
        <taxon>Aspergillus subgen. Aspergillus</taxon>
    </lineage>
</organism>